<comment type="caution">
    <text evidence="1">The sequence shown here is derived from an EMBL/GenBank/DDBJ whole genome shotgun (WGS) entry which is preliminary data.</text>
</comment>
<reference evidence="1" key="2">
    <citation type="journal article" date="2022" name="New Phytol.">
        <title>Evolutionary transition to the ectomycorrhizal habit in the genomes of a hyperdiverse lineage of mushroom-forming fungi.</title>
        <authorList>
            <person name="Looney B."/>
            <person name="Miyauchi S."/>
            <person name="Morin E."/>
            <person name="Drula E."/>
            <person name="Courty P.E."/>
            <person name="Kohler A."/>
            <person name="Kuo A."/>
            <person name="LaButti K."/>
            <person name="Pangilinan J."/>
            <person name="Lipzen A."/>
            <person name="Riley R."/>
            <person name="Andreopoulos W."/>
            <person name="He G."/>
            <person name="Johnson J."/>
            <person name="Nolan M."/>
            <person name="Tritt A."/>
            <person name="Barry K.W."/>
            <person name="Grigoriev I.V."/>
            <person name="Nagy L.G."/>
            <person name="Hibbett D."/>
            <person name="Henrissat B."/>
            <person name="Matheny P.B."/>
            <person name="Labbe J."/>
            <person name="Martin F.M."/>
        </authorList>
    </citation>
    <scope>NUCLEOTIDE SEQUENCE</scope>
    <source>
        <strain evidence="1">EC-137</strain>
    </source>
</reference>
<dbReference type="Proteomes" id="UP000814128">
    <property type="component" value="Unassembled WGS sequence"/>
</dbReference>
<evidence type="ECO:0000313" key="1">
    <source>
        <dbReference type="EMBL" id="KAI0036668.1"/>
    </source>
</evidence>
<organism evidence="1 2">
    <name type="scientific">Vararia minispora EC-137</name>
    <dbReference type="NCBI Taxonomy" id="1314806"/>
    <lineage>
        <taxon>Eukaryota</taxon>
        <taxon>Fungi</taxon>
        <taxon>Dikarya</taxon>
        <taxon>Basidiomycota</taxon>
        <taxon>Agaricomycotina</taxon>
        <taxon>Agaricomycetes</taxon>
        <taxon>Russulales</taxon>
        <taxon>Lachnocladiaceae</taxon>
        <taxon>Vararia</taxon>
    </lineage>
</organism>
<protein>
    <submittedName>
        <fullName evidence="1">Uncharacterized protein</fullName>
    </submittedName>
</protein>
<dbReference type="EMBL" id="MU273469">
    <property type="protein sequence ID" value="KAI0036668.1"/>
    <property type="molecule type" value="Genomic_DNA"/>
</dbReference>
<gene>
    <name evidence="1" type="ORF">K488DRAFT_81908</name>
</gene>
<reference evidence="1" key="1">
    <citation type="submission" date="2021-02" db="EMBL/GenBank/DDBJ databases">
        <authorList>
            <consortium name="DOE Joint Genome Institute"/>
            <person name="Ahrendt S."/>
            <person name="Looney B.P."/>
            <person name="Miyauchi S."/>
            <person name="Morin E."/>
            <person name="Drula E."/>
            <person name="Courty P.E."/>
            <person name="Chicoki N."/>
            <person name="Fauchery L."/>
            <person name="Kohler A."/>
            <person name="Kuo A."/>
            <person name="Labutti K."/>
            <person name="Pangilinan J."/>
            <person name="Lipzen A."/>
            <person name="Riley R."/>
            <person name="Andreopoulos W."/>
            <person name="He G."/>
            <person name="Johnson J."/>
            <person name="Barry K.W."/>
            <person name="Grigoriev I.V."/>
            <person name="Nagy L."/>
            <person name="Hibbett D."/>
            <person name="Henrissat B."/>
            <person name="Matheny P.B."/>
            <person name="Labbe J."/>
            <person name="Martin F."/>
        </authorList>
    </citation>
    <scope>NUCLEOTIDE SEQUENCE</scope>
    <source>
        <strain evidence="1">EC-137</strain>
    </source>
</reference>
<proteinExistence type="predicted"/>
<evidence type="ECO:0000313" key="2">
    <source>
        <dbReference type="Proteomes" id="UP000814128"/>
    </source>
</evidence>
<keyword evidence="2" id="KW-1185">Reference proteome</keyword>
<name>A0ACB8QYP0_9AGAM</name>
<accession>A0ACB8QYP0</accession>
<sequence>MASTIHPAGVFDVNYVTEVIIAGGWVLDKTIDPSKIESAWRILIAAWPILVSRLRRDPQTKQWQFHIPNEPSISGSFASLHIAGSLRSHYAYPPSTDTLSCAPPAEDPSHLFHPFGPKSVDELLTTDRPIVHLHVTTFDDGSIVGLTVPHILCDALGYMTIIRALCAVLKTGQAPPPLDFTDPFADYAPKANEIVPAPAYWQVLTTLGGIILLILSVWESLFRVTWENRNVYFPRSEVARIKEVAMEDIRNRYGASTNRFVSTGDAIIAYMLKVGATHPSSTSSAPFNLLYTATMQSLFSKPRQPYLRNTTLLVVTPTIPTSSISKLPLGELALHLRDALQSQTKKEAVEPWLRWQLANVDKPKVFFKPWGKFNLATNVAALKVTTLDFSRALPDDKAHAGGNTSGGKVECVWAVRLEGAAPGGSRNTMGLLREDENGGFWAYAHLPKTVWHDTRGFGRYLSD</sequence>